<reference evidence="1 2" key="1">
    <citation type="journal article" date="2018" name="Nat. Ecol. Evol.">
        <title>Shark genomes provide insights into elasmobranch evolution and the origin of vertebrates.</title>
        <authorList>
            <person name="Hara Y"/>
            <person name="Yamaguchi K"/>
            <person name="Onimaru K"/>
            <person name="Kadota M"/>
            <person name="Koyanagi M"/>
            <person name="Keeley SD"/>
            <person name="Tatsumi K"/>
            <person name="Tanaka K"/>
            <person name="Motone F"/>
            <person name="Kageyama Y"/>
            <person name="Nozu R"/>
            <person name="Adachi N"/>
            <person name="Nishimura O"/>
            <person name="Nakagawa R"/>
            <person name="Tanegashima C"/>
            <person name="Kiyatake I"/>
            <person name="Matsumoto R"/>
            <person name="Murakumo K"/>
            <person name="Nishida K"/>
            <person name="Terakita A"/>
            <person name="Kuratani S"/>
            <person name="Sato K"/>
            <person name="Hyodo S Kuraku.S."/>
        </authorList>
    </citation>
    <scope>NUCLEOTIDE SEQUENCE [LARGE SCALE GENOMIC DNA]</scope>
</reference>
<name>A0A401U1K3_CHIPU</name>
<protein>
    <submittedName>
        <fullName evidence="1">Uncharacterized protein</fullName>
    </submittedName>
</protein>
<evidence type="ECO:0000313" key="2">
    <source>
        <dbReference type="Proteomes" id="UP000287033"/>
    </source>
</evidence>
<dbReference type="Proteomes" id="UP000287033">
    <property type="component" value="Unassembled WGS sequence"/>
</dbReference>
<dbReference type="EMBL" id="BEZZ01257713">
    <property type="protein sequence ID" value="GCC48775.1"/>
    <property type="molecule type" value="Genomic_DNA"/>
</dbReference>
<proteinExistence type="predicted"/>
<gene>
    <name evidence="1" type="ORF">chiPu_0033231</name>
</gene>
<feature type="non-terminal residue" evidence="1">
    <location>
        <position position="46"/>
    </location>
</feature>
<dbReference type="AlphaFoldDB" id="A0A401U1K3"/>
<sequence length="46" mass="5283">MGVGFSREGSLLILRQVPVSSEEDTSAWTEYTLREEDHQRLVFEAI</sequence>
<organism evidence="1 2">
    <name type="scientific">Chiloscyllium punctatum</name>
    <name type="common">Brownbanded bambooshark</name>
    <name type="synonym">Hemiscyllium punctatum</name>
    <dbReference type="NCBI Taxonomy" id="137246"/>
    <lineage>
        <taxon>Eukaryota</taxon>
        <taxon>Metazoa</taxon>
        <taxon>Chordata</taxon>
        <taxon>Craniata</taxon>
        <taxon>Vertebrata</taxon>
        <taxon>Chondrichthyes</taxon>
        <taxon>Elasmobranchii</taxon>
        <taxon>Galeomorphii</taxon>
        <taxon>Galeoidea</taxon>
        <taxon>Orectolobiformes</taxon>
        <taxon>Hemiscylliidae</taxon>
        <taxon>Chiloscyllium</taxon>
    </lineage>
</organism>
<evidence type="ECO:0000313" key="1">
    <source>
        <dbReference type="EMBL" id="GCC48775.1"/>
    </source>
</evidence>
<keyword evidence="2" id="KW-1185">Reference proteome</keyword>
<accession>A0A401U1K3</accession>
<comment type="caution">
    <text evidence="1">The sequence shown here is derived from an EMBL/GenBank/DDBJ whole genome shotgun (WGS) entry which is preliminary data.</text>
</comment>